<organism evidence="1">
    <name type="scientific">mine drainage metagenome</name>
    <dbReference type="NCBI Taxonomy" id="410659"/>
    <lineage>
        <taxon>unclassified sequences</taxon>
        <taxon>metagenomes</taxon>
        <taxon>ecological metagenomes</taxon>
    </lineage>
</organism>
<proteinExistence type="predicted"/>
<name>A0A1J5PF38_9ZZZZ</name>
<accession>A0A1J5PF38</accession>
<dbReference type="EMBL" id="MLJW01004508">
    <property type="protein sequence ID" value="OIQ69834.1"/>
    <property type="molecule type" value="Genomic_DNA"/>
</dbReference>
<dbReference type="AlphaFoldDB" id="A0A1J5PF38"/>
<gene>
    <name evidence="1" type="ORF">GALL_485600</name>
</gene>
<comment type="caution">
    <text evidence="1">The sequence shown here is derived from an EMBL/GenBank/DDBJ whole genome shotgun (WGS) entry which is preliminary data.</text>
</comment>
<reference evidence="1" key="1">
    <citation type="submission" date="2016-10" db="EMBL/GenBank/DDBJ databases">
        <title>Sequence of Gallionella enrichment culture.</title>
        <authorList>
            <person name="Poehlein A."/>
            <person name="Muehling M."/>
            <person name="Daniel R."/>
        </authorList>
    </citation>
    <scope>NUCLEOTIDE SEQUENCE</scope>
</reference>
<evidence type="ECO:0000313" key="1">
    <source>
        <dbReference type="EMBL" id="OIQ69834.1"/>
    </source>
</evidence>
<sequence>MKPLPGHLECASQNWIGAVGDIPDAWMAHRRHVNANLVRSTGLQFHSDQGRRRESFYGLVVGDTLLATFDDRKLPVVTRMAVDRRIDSAARRIWMPLYESVIDLLDFTFAESIFQRGVGPL</sequence>
<protein>
    <submittedName>
        <fullName evidence="1">Uncharacterized protein</fullName>
    </submittedName>
</protein>